<dbReference type="PANTHER" id="PTHR11360">
    <property type="entry name" value="MONOCARBOXYLATE TRANSPORTER"/>
    <property type="match status" value="1"/>
</dbReference>
<feature type="domain" description="Major facilitator superfamily (MFS) profile" evidence="3">
    <location>
        <begin position="314"/>
        <end position="519"/>
    </location>
</feature>
<dbReference type="EnsemblMetazoa" id="G16615.4">
    <property type="protein sequence ID" value="G16615.4:cds"/>
    <property type="gene ID" value="G16615"/>
</dbReference>
<dbReference type="PROSITE" id="PS50850">
    <property type="entry name" value="MFS"/>
    <property type="match status" value="1"/>
</dbReference>
<dbReference type="PANTHER" id="PTHR11360:SF306">
    <property type="entry name" value="RE01051P"/>
    <property type="match status" value="1"/>
</dbReference>
<feature type="transmembrane region" description="Helical" evidence="2">
    <location>
        <begin position="15"/>
        <end position="32"/>
    </location>
</feature>
<feature type="transmembrane region" description="Helical" evidence="2">
    <location>
        <begin position="387"/>
        <end position="406"/>
    </location>
</feature>
<keyword evidence="2" id="KW-0812">Transmembrane</keyword>
<feature type="transmembrane region" description="Helical" evidence="2">
    <location>
        <begin position="144"/>
        <end position="164"/>
    </location>
</feature>
<dbReference type="AlphaFoldDB" id="A0A8W8IZS3"/>
<comment type="subcellular location">
    <subcellularLocation>
        <location evidence="1">Membrane</location>
        <topology evidence="1">Multi-pass membrane protein</topology>
    </subcellularLocation>
</comment>
<feature type="transmembrane region" description="Helical" evidence="2">
    <location>
        <begin position="478"/>
        <end position="498"/>
    </location>
</feature>
<organism evidence="4 5">
    <name type="scientific">Magallana gigas</name>
    <name type="common">Pacific oyster</name>
    <name type="synonym">Crassostrea gigas</name>
    <dbReference type="NCBI Taxonomy" id="29159"/>
    <lineage>
        <taxon>Eukaryota</taxon>
        <taxon>Metazoa</taxon>
        <taxon>Spiralia</taxon>
        <taxon>Lophotrochozoa</taxon>
        <taxon>Mollusca</taxon>
        <taxon>Bivalvia</taxon>
        <taxon>Autobranchia</taxon>
        <taxon>Pteriomorphia</taxon>
        <taxon>Ostreida</taxon>
        <taxon>Ostreoidea</taxon>
        <taxon>Ostreidae</taxon>
        <taxon>Magallana</taxon>
    </lineage>
</organism>
<sequence length="519" mass="56788">MTSNPTSSNHPVDKGWAWVILAGSSLIFMIYYGTLKTSGLFFVAFQDYYKSEAFITSIIPGVLQTVYSIASLPILTVGLDHLSARQMIIVGGFLQSIAYFIGFFADRIEILIFTHGVLYGIGCATIHGPTAYLIGLYFDRRRELANSVLMASAGFGGLVVPPLYRYLLDVYGLRGTMLIFSGVIFNVVALAGLLKPPSLFHHPSNSNGKSKPEYSNVQIQDNHEYSPVPTGKKRSISLSEIPTPGNGVLSSFENDETWGSLPHRLDIRTHHSSRLSQSFCSIGSTDVVYSLSQSQLNESQAQKDVKNKIMIISLLKKPLLQMYLFVYLFGSIGSSYGHIYISPFARDHGMTTTEVSILVSVTNMCDFIGRGLCGVIANQRIVKNSTILAISQLVTAITLALCSFYGSFLSFIALAVMFGLFAGAIFSMTPSIVVDFVGIENFRTAFGIIILGQGITMGTGAPLLGYLRDVYLSYMPSFYFMGACLILSGLTLLMEPCVRKRQDKMENVARPSEEVALSA</sequence>
<feature type="transmembrane region" description="Helical" evidence="2">
    <location>
        <begin position="412"/>
        <end position="433"/>
    </location>
</feature>
<evidence type="ECO:0000256" key="2">
    <source>
        <dbReference type="SAM" id="Phobius"/>
    </source>
</evidence>
<keyword evidence="2" id="KW-1133">Transmembrane helix</keyword>
<dbReference type="GO" id="GO:0008028">
    <property type="term" value="F:monocarboxylic acid transmembrane transporter activity"/>
    <property type="evidence" value="ECO:0007669"/>
    <property type="project" value="TreeGrafter"/>
</dbReference>
<dbReference type="Pfam" id="PF07690">
    <property type="entry name" value="MFS_1"/>
    <property type="match status" value="1"/>
</dbReference>
<keyword evidence="2" id="KW-0472">Membrane</keyword>
<dbReference type="GO" id="GO:0016020">
    <property type="term" value="C:membrane"/>
    <property type="evidence" value="ECO:0007669"/>
    <property type="project" value="UniProtKB-SubCell"/>
</dbReference>
<dbReference type="InterPro" id="IPR036259">
    <property type="entry name" value="MFS_trans_sf"/>
</dbReference>
<feature type="transmembrane region" description="Helical" evidence="2">
    <location>
        <begin position="320"/>
        <end position="341"/>
    </location>
</feature>
<dbReference type="InterPro" id="IPR020846">
    <property type="entry name" value="MFS_dom"/>
</dbReference>
<name>A0A8W8IZS3_MAGGI</name>
<dbReference type="InterPro" id="IPR050327">
    <property type="entry name" value="Proton-linked_MCT"/>
</dbReference>
<reference evidence="4" key="1">
    <citation type="submission" date="2022-08" db="UniProtKB">
        <authorList>
            <consortium name="EnsemblMetazoa"/>
        </authorList>
    </citation>
    <scope>IDENTIFICATION</scope>
    <source>
        <strain evidence="4">05x7-T-G4-1.051#20</strain>
    </source>
</reference>
<dbReference type="Gene3D" id="1.20.1250.20">
    <property type="entry name" value="MFS general substrate transporter like domains"/>
    <property type="match status" value="2"/>
</dbReference>
<accession>A0A8W8IZS3</accession>
<evidence type="ECO:0000256" key="1">
    <source>
        <dbReference type="ARBA" id="ARBA00004141"/>
    </source>
</evidence>
<feature type="transmembrane region" description="Helical" evidence="2">
    <location>
        <begin position="445"/>
        <end position="466"/>
    </location>
</feature>
<dbReference type="OMA" id="HIMIAGS"/>
<protein>
    <recommendedName>
        <fullName evidence="3">Major facilitator superfamily (MFS) profile domain-containing protein</fullName>
    </recommendedName>
</protein>
<dbReference type="Proteomes" id="UP000005408">
    <property type="component" value="Unassembled WGS sequence"/>
</dbReference>
<feature type="transmembrane region" description="Helical" evidence="2">
    <location>
        <begin position="53"/>
        <end position="75"/>
    </location>
</feature>
<dbReference type="InterPro" id="IPR011701">
    <property type="entry name" value="MFS"/>
</dbReference>
<feature type="transmembrane region" description="Helical" evidence="2">
    <location>
        <begin position="176"/>
        <end position="194"/>
    </location>
</feature>
<proteinExistence type="predicted"/>
<dbReference type="EnsemblMetazoa" id="G16615.7">
    <property type="protein sequence ID" value="G16615.7:cds"/>
    <property type="gene ID" value="G16615"/>
</dbReference>
<evidence type="ECO:0000313" key="5">
    <source>
        <dbReference type="Proteomes" id="UP000005408"/>
    </source>
</evidence>
<dbReference type="SUPFAM" id="SSF103473">
    <property type="entry name" value="MFS general substrate transporter"/>
    <property type="match status" value="1"/>
</dbReference>
<dbReference type="EnsemblMetazoa" id="G16615.1">
    <property type="protein sequence ID" value="G16615.1:cds"/>
    <property type="gene ID" value="G16615"/>
</dbReference>
<feature type="transmembrane region" description="Helical" evidence="2">
    <location>
        <begin position="87"/>
        <end position="105"/>
    </location>
</feature>
<keyword evidence="5" id="KW-1185">Reference proteome</keyword>
<evidence type="ECO:0000313" key="4">
    <source>
        <dbReference type="EnsemblMetazoa" id="G16615.4:cds"/>
    </source>
</evidence>
<feature type="transmembrane region" description="Helical" evidence="2">
    <location>
        <begin position="117"/>
        <end position="138"/>
    </location>
</feature>
<evidence type="ECO:0000259" key="3">
    <source>
        <dbReference type="PROSITE" id="PS50850"/>
    </source>
</evidence>